<protein>
    <submittedName>
        <fullName evidence="3">Glycosyltransferase involved in cell wall biosynthesis</fullName>
    </submittedName>
</protein>
<accession>A0A4R6H4A0</accession>
<dbReference type="OrthoDB" id="9801609at2"/>
<proteinExistence type="predicted"/>
<dbReference type="InterPro" id="IPR001296">
    <property type="entry name" value="Glyco_trans_1"/>
</dbReference>
<dbReference type="CDD" id="cd03801">
    <property type="entry name" value="GT4_PimA-like"/>
    <property type="match status" value="1"/>
</dbReference>
<dbReference type="RefSeq" id="WP_133464919.1">
    <property type="nucleotide sequence ID" value="NZ_SNWI01000004.1"/>
</dbReference>
<reference evidence="3 4" key="1">
    <citation type="submission" date="2019-03" db="EMBL/GenBank/DDBJ databases">
        <title>Freshwater and sediment microbial communities from various areas in North America, analyzing microbe dynamics in response to fracking.</title>
        <authorList>
            <person name="Lamendella R."/>
        </authorList>
    </citation>
    <scope>NUCLEOTIDE SEQUENCE [LARGE SCALE GENOMIC DNA]</scope>
    <source>
        <strain evidence="3 4">114D</strain>
    </source>
</reference>
<dbReference type="AlphaFoldDB" id="A0A4R6H4A0"/>
<sequence>MLNILINAYACSPNMGSEPGMAWNWIINLAKYCRLYVITEGEFKGKIEESLRELPQAKNIKFYYNPLTPKVREMCWNQGDWRFYYYYNKWQKSTLDIAKQLVDEHDIDLVHQLNMIGFREPGYLWKISEKPFIWGPVDAKEKFPTNYLDGASLKVKGAILLKNFLNYLQLKTSQKVRLAVQKSRFVVAASTNSLDTLKKYFDGSPVLINETGCYVKKNTSFKDKANKTTFDILWVGKLDFRKQLGLAIKILAFLKNSNIRLHIVGDDNGAVGEEYKEMALKLNVADSCVWHGKVSHKQVQEIMQASDLFLFTSVAEGTPHVVLESLSNNLPVICFDTCGQGDVVNAKVGRKVKLSTPKLSVEHFAKNINDLYMNRSELLELSDNCFERQQELSWDSKAIQMLELYQQALSEK</sequence>
<dbReference type="EMBL" id="SNWI01000004">
    <property type="protein sequence ID" value="TDO02667.1"/>
    <property type="molecule type" value="Genomic_DNA"/>
</dbReference>
<evidence type="ECO:0000313" key="3">
    <source>
        <dbReference type="EMBL" id="TDO02667.1"/>
    </source>
</evidence>
<dbReference type="Proteomes" id="UP000294848">
    <property type="component" value="Unassembled WGS sequence"/>
</dbReference>
<comment type="caution">
    <text evidence="3">The sequence shown here is derived from an EMBL/GenBank/DDBJ whole genome shotgun (WGS) entry which is preliminary data.</text>
</comment>
<organism evidence="3 4">
    <name type="scientific">Sunxiuqinia elliptica</name>
    <dbReference type="NCBI Taxonomy" id="655355"/>
    <lineage>
        <taxon>Bacteria</taxon>
        <taxon>Pseudomonadati</taxon>
        <taxon>Bacteroidota</taxon>
        <taxon>Bacteroidia</taxon>
        <taxon>Marinilabiliales</taxon>
        <taxon>Prolixibacteraceae</taxon>
        <taxon>Sunxiuqinia</taxon>
    </lineage>
</organism>
<evidence type="ECO:0000259" key="2">
    <source>
        <dbReference type="Pfam" id="PF00534"/>
    </source>
</evidence>
<dbReference type="SUPFAM" id="SSF53756">
    <property type="entry name" value="UDP-Glycosyltransferase/glycogen phosphorylase"/>
    <property type="match status" value="1"/>
</dbReference>
<evidence type="ECO:0000313" key="4">
    <source>
        <dbReference type="Proteomes" id="UP000294848"/>
    </source>
</evidence>
<dbReference type="GO" id="GO:0016757">
    <property type="term" value="F:glycosyltransferase activity"/>
    <property type="evidence" value="ECO:0007669"/>
    <property type="project" value="InterPro"/>
</dbReference>
<dbReference type="Gene3D" id="3.40.50.2000">
    <property type="entry name" value="Glycogen Phosphorylase B"/>
    <property type="match status" value="1"/>
</dbReference>
<dbReference type="GO" id="GO:0009103">
    <property type="term" value="P:lipopolysaccharide biosynthetic process"/>
    <property type="evidence" value="ECO:0007669"/>
    <property type="project" value="TreeGrafter"/>
</dbReference>
<dbReference type="PANTHER" id="PTHR46401:SF2">
    <property type="entry name" value="GLYCOSYLTRANSFERASE WBBK-RELATED"/>
    <property type="match status" value="1"/>
</dbReference>
<keyword evidence="1 3" id="KW-0808">Transferase</keyword>
<dbReference type="PANTHER" id="PTHR46401">
    <property type="entry name" value="GLYCOSYLTRANSFERASE WBBK-RELATED"/>
    <property type="match status" value="1"/>
</dbReference>
<feature type="domain" description="Glycosyl transferase family 1" evidence="2">
    <location>
        <begin position="217"/>
        <end position="381"/>
    </location>
</feature>
<evidence type="ECO:0000256" key="1">
    <source>
        <dbReference type="ARBA" id="ARBA00022679"/>
    </source>
</evidence>
<gene>
    <name evidence="3" type="ORF">DET52_104132</name>
</gene>
<name>A0A4R6H4A0_9BACT</name>
<dbReference type="Pfam" id="PF00534">
    <property type="entry name" value="Glycos_transf_1"/>
    <property type="match status" value="1"/>
</dbReference>